<evidence type="ECO:0000256" key="7">
    <source>
        <dbReference type="ARBA" id="ARBA00022801"/>
    </source>
</evidence>
<gene>
    <name evidence="18" type="ORF">GCM10014715_38300</name>
</gene>
<comment type="catalytic activity">
    <reaction evidence="12">
        <text>O-phospho-L-seryl-[protein] + H2O = L-seryl-[protein] + phosphate</text>
        <dbReference type="Rhea" id="RHEA:20629"/>
        <dbReference type="Rhea" id="RHEA-COMP:9863"/>
        <dbReference type="Rhea" id="RHEA-COMP:11604"/>
        <dbReference type="ChEBI" id="CHEBI:15377"/>
        <dbReference type="ChEBI" id="CHEBI:29999"/>
        <dbReference type="ChEBI" id="CHEBI:43474"/>
        <dbReference type="ChEBI" id="CHEBI:83421"/>
        <dbReference type="EC" id="3.1.3.16"/>
    </reaction>
</comment>
<reference evidence="18" key="1">
    <citation type="journal article" date="2014" name="Int. J. Syst. Evol. Microbiol.">
        <title>Complete genome sequence of Corynebacterium casei LMG S-19264T (=DSM 44701T), isolated from a smear-ripened cheese.</title>
        <authorList>
            <consortium name="US DOE Joint Genome Institute (JGI-PGF)"/>
            <person name="Walter F."/>
            <person name="Albersmeier A."/>
            <person name="Kalinowski J."/>
            <person name="Ruckert C."/>
        </authorList>
    </citation>
    <scope>NUCLEOTIDE SEQUENCE</scope>
    <source>
        <strain evidence="18">JCM 3302</strain>
    </source>
</reference>
<dbReference type="AlphaFoldDB" id="A0A918ZZY4"/>
<evidence type="ECO:0000259" key="17">
    <source>
        <dbReference type="PROSITE" id="PS50112"/>
    </source>
</evidence>
<dbReference type="Gene3D" id="3.60.40.10">
    <property type="entry name" value="PPM-type phosphatase domain"/>
    <property type="match status" value="1"/>
</dbReference>
<dbReference type="FunFam" id="3.30.450.40:FF:000035">
    <property type="entry name" value="PAS sensor protein"/>
    <property type="match status" value="1"/>
</dbReference>
<evidence type="ECO:0000256" key="1">
    <source>
        <dbReference type="ARBA" id="ARBA00013081"/>
    </source>
</evidence>
<evidence type="ECO:0000256" key="9">
    <source>
        <dbReference type="ARBA" id="ARBA00022842"/>
    </source>
</evidence>
<dbReference type="CDD" id="cd16936">
    <property type="entry name" value="HATPase_RsbW-like"/>
    <property type="match status" value="1"/>
</dbReference>
<dbReference type="FunFam" id="3.60.40.10:FF:000005">
    <property type="entry name" value="Serine/threonine protein phosphatase"/>
    <property type="match status" value="1"/>
</dbReference>
<keyword evidence="4" id="KW-0479">Metal-binding</keyword>
<evidence type="ECO:0000256" key="16">
    <source>
        <dbReference type="SAM" id="MobiDB-lite"/>
    </source>
</evidence>
<feature type="domain" description="PAS" evidence="17">
    <location>
        <begin position="331"/>
        <end position="362"/>
    </location>
</feature>
<dbReference type="Proteomes" id="UP000641386">
    <property type="component" value="Unassembled WGS sequence"/>
</dbReference>
<dbReference type="SMART" id="SM00065">
    <property type="entry name" value="GAF"/>
    <property type="match status" value="1"/>
</dbReference>
<name>A0A918ZZY4_9ACTN</name>
<dbReference type="Pfam" id="PF07228">
    <property type="entry name" value="SpoIIE"/>
    <property type="match status" value="1"/>
</dbReference>
<protein>
    <recommendedName>
        <fullName evidence="1">protein-serine/threonine phosphatase</fullName>
        <ecNumber evidence="1">3.1.3.16</ecNumber>
    </recommendedName>
    <alternativeName>
        <fullName evidence="15">Protein-serine/threonine phosphatase</fullName>
    </alternativeName>
    <alternativeName>
        <fullName evidence="14">Serine/threonine-protein kinase</fullName>
    </alternativeName>
</protein>
<dbReference type="InterPro" id="IPR013767">
    <property type="entry name" value="PAS_fold"/>
</dbReference>
<organism evidence="18 19">
    <name type="scientific">Streptomyces spiralis</name>
    <dbReference type="NCBI Taxonomy" id="66376"/>
    <lineage>
        <taxon>Bacteria</taxon>
        <taxon>Bacillati</taxon>
        <taxon>Actinomycetota</taxon>
        <taxon>Actinomycetes</taxon>
        <taxon>Kitasatosporales</taxon>
        <taxon>Streptomycetaceae</taxon>
        <taxon>Streptomyces</taxon>
    </lineage>
</organism>
<dbReference type="SUPFAM" id="SSF55874">
    <property type="entry name" value="ATPase domain of HSP90 chaperone/DNA topoisomerase II/histidine kinase"/>
    <property type="match status" value="1"/>
</dbReference>
<comment type="caution">
    <text evidence="18">The sequence shown here is derived from an EMBL/GenBank/DDBJ whole genome shotgun (WGS) entry which is preliminary data.</text>
</comment>
<dbReference type="InterPro" id="IPR035965">
    <property type="entry name" value="PAS-like_dom_sf"/>
</dbReference>
<evidence type="ECO:0000256" key="13">
    <source>
        <dbReference type="ARBA" id="ARBA00056274"/>
    </source>
</evidence>
<accession>A0A918ZZY4</accession>
<dbReference type="Pfam" id="PF00989">
    <property type="entry name" value="PAS"/>
    <property type="match status" value="1"/>
</dbReference>
<keyword evidence="11" id="KW-0464">Manganese</keyword>
<keyword evidence="3" id="KW-0808">Transferase</keyword>
<evidence type="ECO:0000256" key="14">
    <source>
        <dbReference type="ARBA" id="ARBA00075117"/>
    </source>
</evidence>
<sequence>MAGVAAHRAAGPRRHTGYMGDPGHSDAVTRRFPQAPASAAAARRFVAEALADAPSDLVHTAQLLVSELVTNAVLHARTQVEVGVRVHGGRVRVQVGDERPSRGLVPQDCPPYAGTGQGLALVEHLASRHGVHADDRQKTVWFELWADGPPPPSPGWAAHVPPCATKGTVTLVDVPSALYAASQQHRHTLLRELTLAASAGADLGVASQDLVTANDINNVLSACVTAALEEPLPDVDLRALSLALPADAAPAVLILRRVLELAEDAAREERLLTLPALPRSRAFQDWLFDQITDQLTGGRPTAWTVLPREPDVSPSELVPWDAGHLRVSRVPAIAADEGNRIIAVNGLAADMLGWEVDDLVGRPLTTLIPKHLRQRHLAAFGSLLLTGQSRIMGRSVPLPALHRDGRTVPVRLLIQNQEMADGRSVFVAQLVPRADTTDGMPSPAGVKSRMDHEPVVAPVPAAGERAGTMADAGGDMSAMERLALLADTGAELSNTLELDDALARVGRLVTRRLADWFVVDMFTEYGQVDRVCVVHRDPPGPRPTPYEGRLPPLSEASGGPLARVLRGAGPLLLTEAPPPSRADSALDVHYRQLFRHLGAASAVVAPMRARRENFGALTVARARGRQPFTEEDLSLIDDVVHNLALGVSNTRLYQETRNIAQRLQRSLLPVLPDVEHLQLAARYAASSTTAQVGGDWYDSFVVPSGDTAVVIGDVTGHNLDAAIAMSQLRSMLRGIAVDRQEPPEMVLRRLDLANHSLHREATATCIYGLIKGSAHGPWELSHSAAGHLPPLLTTAEGDTHYLEQGAGLLLGMDPEMPRHTAVDSLPAHSTLLLYTDGLIERRGEPLGHALTRLRRYTADLARESLDTFCDELLIGLGADNTDDIAILAVRPTPASADGGG</sequence>
<dbReference type="InterPro" id="IPR003594">
    <property type="entry name" value="HATPase_dom"/>
</dbReference>
<keyword evidence="2" id="KW-0597">Phosphoprotein</keyword>
<keyword evidence="5" id="KW-0547">Nucleotide-binding</keyword>
<dbReference type="GO" id="GO:0046872">
    <property type="term" value="F:metal ion binding"/>
    <property type="evidence" value="ECO:0007669"/>
    <property type="project" value="UniProtKB-KW"/>
</dbReference>
<dbReference type="Gene3D" id="3.30.565.10">
    <property type="entry name" value="Histidine kinase-like ATPase, C-terminal domain"/>
    <property type="match status" value="1"/>
</dbReference>
<dbReference type="SMART" id="SM00091">
    <property type="entry name" value="PAS"/>
    <property type="match status" value="1"/>
</dbReference>
<evidence type="ECO:0000313" key="18">
    <source>
        <dbReference type="EMBL" id="GHE79445.1"/>
    </source>
</evidence>
<dbReference type="SUPFAM" id="SSF55785">
    <property type="entry name" value="PYP-like sensor domain (PAS domain)"/>
    <property type="match status" value="1"/>
</dbReference>
<dbReference type="PANTHER" id="PTHR43156">
    <property type="entry name" value="STAGE II SPORULATION PROTEIN E-RELATED"/>
    <property type="match status" value="1"/>
</dbReference>
<dbReference type="SMART" id="SM00331">
    <property type="entry name" value="PP2C_SIG"/>
    <property type="match status" value="1"/>
</dbReference>
<dbReference type="Gene3D" id="3.30.450.20">
    <property type="entry name" value="PAS domain"/>
    <property type="match status" value="1"/>
</dbReference>
<evidence type="ECO:0000313" key="19">
    <source>
        <dbReference type="Proteomes" id="UP000641386"/>
    </source>
</evidence>
<evidence type="ECO:0000256" key="2">
    <source>
        <dbReference type="ARBA" id="ARBA00022553"/>
    </source>
</evidence>
<dbReference type="Pfam" id="PF01590">
    <property type="entry name" value="GAF"/>
    <property type="match status" value="1"/>
</dbReference>
<keyword evidence="6" id="KW-0418">Kinase</keyword>
<feature type="region of interest" description="Disordered" evidence="16">
    <location>
        <begin position="1"/>
        <end position="22"/>
    </location>
</feature>
<keyword evidence="8" id="KW-0067">ATP-binding</keyword>
<comment type="function">
    <text evidence="13">Primarily acts as an independent SigF regulator that is sensitive to the osmosensory signal, mediating the cross talk of PknD with the SigF regulon. Possesses both phosphatase and kinase activities. The kinase domain functions as a classic anti-sigma factor-like kinase to phosphorylate the anti-anti-sigma factor domain at the canonical regulatory site, and the phosphatase domain antagonizes this activity.</text>
</comment>
<evidence type="ECO:0000256" key="4">
    <source>
        <dbReference type="ARBA" id="ARBA00022723"/>
    </source>
</evidence>
<dbReference type="PANTHER" id="PTHR43156:SF2">
    <property type="entry name" value="STAGE II SPORULATION PROTEIN E"/>
    <property type="match status" value="1"/>
</dbReference>
<evidence type="ECO:0000256" key="10">
    <source>
        <dbReference type="ARBA" id="ARBA00022912"/>
    </source>
</evidence>
<keyword evidence="7" id="KW-0378">Hydrolase</keyword>
<dbReference type="GO" id="GO:0005524">
    <property type="term" value="F:ATP binding"/>
    <property type="evidence" value="ECO:0007669"/>
    <property type="project" value="UniProtKB-KW"/>
</dbReference>
<dbReference type="Pfam" id="PF13581">
    <property type="entry name" value="HATPase_c_2"/>
    <property type="match status" value="1"/>
</dbReference>
<keyword evidence="19" id="KW-1185">Reference proteome</keyword>
<dbReference type="InterPro" id="IPR001932">
    <property type="entry name" value="PPM-type_phosphatase-like_dom"/>
</dbReference>
<evidence type="ECO:0000256" key="3">
    <source>
        <dbReference type="ARBA" id="ARBA00022679"/>
    </source>
</evidence>
<evidence type="ECO:0000256" key="12">
    <source>
        <dbReference type="ARBA" id="ARBA00047761"/>
    </source>
</evidence>
<evidence type="ECO:0000256" key="15">
    <source>
        <dbReference type="ARBA" id="ARBA00081350"/>
    </source>
</evidence>
<evidence type="ECO:0000256" key="11">
    <source>
        <dbReference type="ARBA" id="ARBA00023211"/>
    </source>
</evidence>
<dbReference type="InterPro" id="IPR036890">
    <property type="entry name" value="HATPase_C_sf"/>
</dbReference>
<dbReference type="PROSITE" id="PS50112">
    <property type="entry name" value="PAS"/>
    <property type="match status" value="1"/>
</dbReference>
<dbReference type="NCBIfam" id="TIGR00229">
    <property type="entry name" value="sensory_box"/>
    <property type="match status" value="1"/>
</dbReference>
<dbReference type="InterPro" id="IPR000014">
    <property type="entry name" value="PAS"/>
</dbReference>
<keyword evidence="10" id="KW-0904">Protein phosphatase</keyword>
<dbReference type="EMBL" id="BNBC01000017">
    <property type="protein sequence ID" value="GHE79445.1"/>
    <property type="molecule type" value="Genomic_DNA"/>
</dbReference>
<keyword evidence="9" id="KW-0460">Magnesium</keyword>
<reference evidence="18" key="2">
    <citation type="submission" date="2020-09" db="EMBL/GenBank/DDBJ databases">
        <authorList>
            <person name="Sun Q."/>
            <person name="Ohkuma M."/>
        </authorList>
    </citation>
    <scope>NUCLEOTIDE SEQUENCE</scope>
    <source>
        <strain evidence="18">JCM 3302</strain>
    </source>
</reference>
<dbReference type="InterPro" id="IPR052016">
    <property type="entry name" value="Bact_Sigma-Reg"/>
</dbReference>
<dbReference type="CDD" id="cd00130">
    <property type="entry name" value="PAS"/>
    <property type="match status" value="1"/>
</dbReference>
<dbReference type="GO" id="GO:0004722">
    <property type="term" value="F:protein serine/threonine phosphatase activity"/>
    <property type="evidence" value="ECO:0007669"/>
    <property type="project" value="UniProtKB-EC"/>
</dbReference>
<dbReference type="SUPFAM" id="SSF55781">
    <property type="entry name" value="GAF domain-like"/>
    <property type="match status" value="1"/>
</dbReference>
<proteinExistence type="predicted"/>
<dbReference type="InterPro" id="IPR029016">
    <property type="entry name" value="GAF-like_dom_sf"/>
</dbReference>
<dbReference type="InterPro" id="IPR036457">
    <property type="entry name" value="PPM-type-like_dom_sf"/>
</dbReference>
<evidence type="ECO:0000256" key="8">
    <source>
        <dbReference type="ARBA" id="ARBA00022840"/>
    </source>
</evidence>
<dbReference type="GO" id="GO:0016301">
    <property type="term" value="F:kinase activity"/>
    <property type="evidence" value="ECO:0007669"/>
    <property type="project" value="UniProtKB-KW"/>
</dbReference>
<evidence type="ECO:0000256" key="6">
    <source>
        <dbReference type="ARBA" id="ARBA00022777"/>
    </source>
</evidence>
<dbReference type="EC" id="3.1.3.16" evidence="1"/>
<evidence type="ECO:0000256" key="5">
    <source>
        <dbReference type="ARBA" id="ARBA00022741"/>
    </source>
</evidence>
<dbReference type="GO" id="GO:0006355">
    <property type="term" value="P:regulation of DNA-templated transcription"/>
    <property type="evidence" value="ECO:0007669"/>
    <property type="project" value="InterPro"/>
</dbReference>
<dbReference type="InterPro" id="IPR003018">
    <property type="entry name" value="GAF"/>
</dbReference>
<dbReference type="Gene3D" id="3.30.450.40">
    <property type="match status" value="1"/>
</dbReference>